<dbReference type="RefSeq" id="WP_135994985.1">
    <property type="nucleotide sequence ID" value="NZ_CP071057.1"/>
</dbReference>
<feature type="binding site" evidence="7">
    <location>
        <position position="133"/>
    </location>
    <ligand>
        <name>Zn(2+)</name>
        <dbReference type="ChEBI" id="CHEBI:29105"/>
        <label>2</label>
    </ligand>
</feature>
<dbReference type="Pfam" id="PF16123">
    <property type="entry name" value="HAGH_C"/>
    <property type="match status" value="1"/>
</dbReference>
<feature type="binding site" evidence="7">
    <location>
        <position position="61"/>
    </location>
    <ligand>
        <name>Zn(2+)</name>
        <dbReference type="ChEBI" id="CHEBI:29105"/>
        <label>2</label>
    </ligand>
</feature>
<dbReference type="OrthoDB" id="9802248at2"/>
<dbReference type="PANTHER" id="PTHR43705:SF1">
    <property type="entry name" value="HYDROXYACYLGLUTATHIONE HYDROLASE GLOB"/>
    <property type="match status" value="1"/>
</dbReference>
<keyword evidence="6 7" id="KW-0862">Zinc</keyword>
<dbReference type="Pfam" id="PF00753">
    <property type="entry name" value="Lactamase_B"/>
    <property type="match status" value="1"/>
</dbReference>
<feature type="binding site" evidence="7">
    <location>
        <position position="133"/>
    </location>
    <ligand>
        <name>Zn(2+)</name>
        <dbReference type="ChEBI" id="CHEBI:29105"/>
        <label>1</label>
    </ligand>
</feature>
<evidence type="ECO:0000256" key="3">
    <source>
        <dbReference type="ARBA" id="ARBA00006759"/>
    </source>
</evidence>
<reference evidence="10 11" key="1">
    <citation type="journal article" date="2017" name="Int. J. Syst. Evol. Microbiol.">
        <title>Marinicauda algicola sp. nov., isolated from a marine red alga Rhodosorus marinus.</title>
        <authorList>
            <person name="Jeong S.E."/>
            <person name="Jeon S.H."/>
            <person name="Chun B.H."/>
            <person name="Kim D.W."/>
            <person name="Jeon C.O."/>
        </authorList>
    </citation>
    <scope>NUCLEOTIDE SEQUENCE [LARGE SCALE GENOMIC DNA]</scope>
    <source>
        <strain evidence="10 11">JCM 31718</strain>
    </source>
</reference>
<dbReference type="EC" id="3.1.2.6" evidence="7"/>
<dbReference type="NCBIfam" id="TIGR03413">
    <property type="entry name" value="GSH_gloB"/>
    <property type="match status" value="1"/>
</dbReference>
<comment type="cofactor">
    <cofactor evidence="7">
        <name>Zn(2+)</name>
        <dbReference type="ChEBI" id="CHEBI:29105"/>
    </cofactor>
    <text evidence="7">Binds 2 Zn(2+) ions per subunit.</text>
</comment>
<evidence type="ECO:0000256" key="2">
    <source>
        <dbReference type="ARBA" id="ARBA00004963"/>
    </source>
</evidence>
<proteinExistence type="inferred from homology"/>
<dbReference type="UniPathway" id="UPA00619">
    <property type="reaction ID" value="UER00676"/>
</dbReference>
<dbReference type="SMART" id="SM00849">
    <property type="entry name" value="Lactamase_B"/>
    <property type="match status" value="1"/>
</dbReference>
<dbReference type="SUPFAM" id="SSF56281">
    <property type="entry name" value="Metallo-hydrolase/oxidoreductase"/>
    <property type="match status" value="1"/>
</dbReference>
<feature type="binding site" evidence="7">
    <location>
        <position position="60"/>
    </location>
    <ligand>
        <name>Zn(2+)</name>
        <dbReference type="ChEBI" id="CHEBI:29105"/>
        <label>2</label>
    </ligand>
</feature>
<dbReference type="AlphaFoldDB" id="A0A4S2H4B9"/>
<comment type="similarity">
    <text evidence="3 7">Belongs to the metallo-beta-lactamase superfamily. Glyoxalase II family.</text>
</comment>
<evidence type="ECO:0000313" key="10">
    <source>
        <dbReference type="EMBL" id="TGY90487.1"/>
    </source>
</evidence>
<dbReference type="PIRSF" id="PIRSF005457">
    <property type="entry name" value="Glx"/>
    <property type="match status" value="1"/>
</dbReference>
<keyword evidence="5 7" id="KW-0378">Hydrolase</keyword>
<evidence type="ECO:0000256" key="6">
    <source>
        <dbReference type="ARBA" id="ARBA00022833"/>
    </source>
</evidence>
<comment type="function">
    <text evidence="7">Thiolesterase that catalyzes the hydrolysis of S-D-lactoyl-glutathione to form glutathione and D-lactic acid.</text>
</comment>
<comment type="pathway">
    <text evidence="2 7">Secondary metabolite metabolism; methylglyoxal degradation; (R)-lactate from methylglyoxal: step 2/2.</text>
</comment>
<dbReference type="GO" id="GO:0046872">
    <property type="term" value="F:metal ion binding"/>
    <property type="evidence" value="ECO:0007669"/>
    <property type="project" value="UniProtKB-KW"/>
</dbReference>
<feature type="domain" description="Metallo-beta-lactamase" evidence="9">
    <location>
        <begin position="13"/>
        <end position="171"/>
    </location>
</feature>
<dbReference type="Proteomes" id="UP000308054">
    <property type="component" value="Unassembled WGS sequence"/>
</dbReference>
<comment type="catalytic activity">
    <reaction evidence="1 7">
        <text>an S-(2-hydroxyacyl)glutathione + H2O = a 2-hydroxy carboxylate + glutathione + H(+)</text>
        <dbReference type="Rhea" id="RHEA:21864"/>
        <dbReference type="ChEBI" id="CHEBI:15377"/>
        <dbReference type="ChEBI" id="CHEBI:15378"/>
        <dbReference type="ChEBI" id="CHEBI:57925"/>
        <dbReference type="ChEBI" id="CHEBI:58896"/>
        <dbReference type="ChEBI" id="CHEBI:71261"/>
        <dbReference type="EC" id="3.1.2.6"/>
    </reaction>
</comment>
<dbReference type="PANTHER" id="PTHR43705">
    <property type="entry name" value="HYDROXYACYLGLUTATHIONE HYDROLASE"/>
    <property type="match status" value="1"/>
</dbReference>
<dbReference type="CDD" id="cd07723">
    <property type="entry name" value="hydroxyacylglutathione_hydrolase_MBL-fold"/>
    <property type="match status" value="1"/>
</dbReference>
<dbReference type="InterPro" id="IPR036866">
    <property type="entry name" value="RibonucZ/Hydroxyglut_hydro"/>
</dbReference>
<feature type="binding site" evidence="7">
    <location>
        <position position="171"/>
    </location>
    <ligand>
        <name>Zn(2+)</name>
        <dbReference type="ChEBI" id="CHEBI:29105"/>
        <label>2</label>
    </ligand>
</feature>
<keyword evidence="4 7" id="KW-0479">Metal-binding</keyword>
<dbReference type="InterPro" id="IPR035680">
    <property type="entry name" value="Clx_II_MBL"/>
</dbReference>
<keyword evidence="11" id="KW-1185">Reference proteome</keyword>
<feature type="binding site" evidence="7">
    <location>
        <position position="56"/>
    </location>
    <ligand>
        <name>Zn(2+)</name>
        <dbReference type="ChEBI" id="CHEBI:29105"/>
        <label>1</label>
    </ligand>
</feature>
<evidence type="ECO:0000259" key="9">
    <source>
        <dbReference type="SMART" id="SM00849"/>
    </source>
</evidence>
<comment type="caution">
    <text evidence="10">The sequence shown here is derived from an EMBL/GenBank/DDBJ whole genome shotgun (WGS) entry which is preliminary data.</text>
</comment>
<accession>A0A4S2H4B9</accession>
<protein>
    <recommendedName>
        <fullName evidence="7">Hydroxyacylglutathione hydrolase</fullName>
        <ecNumber evidence="7">3.1.2.6</ecNumber>
    </recommendedName>
    <alternativeName>
        <fullName evidence="7">Glyoxalase II</fullName>
        <shortName evidence="7">Glx II</shortName>
    </alternativeName>
</protein>
<evidence type="ECO:0000256" key="5">
    <source>
        <dbReference type="ARBA" id="ARBA00022801"/>
    </source>
</evidence>
<feature type="region of interest" description="Disordered" evidence="8">
    <location>
        <begin position="201"/>
        <end position="227"/>
    </location>
</feature>
<dbReference type="GO" id="GO:0004416">
    <property type="term" value="F:hydroxyacylglutathione hydrolase activity"/>
    <property type="evidence" value="ECO:0007669"/>
    <property type="project" value="UniProtKB-UniRule"/>
</dbReference>
<dbReference type="InterPro" id="IPR032282">
    <property type="entry name" value="HAGH_C"/>
</dbReference>
<feature type="binding site" evidence="7">
    <location>
        <position position="114"/>
    </location>
    <ligand>
        <name>Zn(2+)</name>
        <dbReference type="ChEBI" id="CHEBI:29105"/>
        <label>1</label>
    </ligand>
</feature>
<evidence type="ECO:0000313" key="11">
    <source>
        <dbReference type="Proteomes" id="UP000308054"/>
    </source>
</evidence>
<feature type="binding site" evidence="7">
    <location>
        <position position="58"/>
    </location>
    <ligand>
        <name>Zn(2+)</name>
        <dbReference type="ChEBI" id="CHEBI:29105"/>
        <label>1</label>
    </ligand>
</feature>
<dbReference type="InterPro" id="IPR017782">
    <property type="entry name" value="Hydroxyacylglutathione_Hdrlase"/>
</dbReference>
<comment type="subunit">
    <text evidence="7">Monomer.</text>
</comment>
<dbReference type="HAMAP" id="MF_01374">
    <property type="entry name" value="Glyoxalase_2"/>
    <property type="match status" value="1"/>
</dbReference>
<organism evidence="10 11">
    <name type="scientific">Marinicauda algicola</name>
    <dbReference type="NCBI Taxonomy" id="2029849"/>
    <lineage>
        <taxon>Bacteria</taxon>
        <taxon>Pseudomonadati</taxon>
        <taxon>Pseudomonadota</taxon>
        <taxon>Alphaproteobacteria</taxon>
        <taxon>Maricaulales</taxon>
        <taxon>Maricaulaceae</taxon>
        <taxon>Marinicauda</taxon>
    </lineage>
</organism>
<evidence type="ECO:0000256" key="1">
    <source>
        <dbReference type="ARBA" id="ARBA00001623"/>
    </source>
</evidence>
<gene>
    <name evidence="7 10" type="primary">gloB</name>
    <name evidence="10" type="ORF">E5163_05040</name>
</gene>
<dbReference type="GO" id="GO:0019243">
    <property type="term" value="P:methylglyoxal catabolic process to D-lactate via S-lactoyl-glutathione"/>
    <property type="evidence" value="ECO:0007669"/>
    <property type="project" value="UniProtKB-UniRule"/>
</dbReference>
<evidence type="ECO:0000256" key="4">
    <source>
        <dbReference type="ARBA" id="ARBA00022723"/>
    </source>
</evidence>
<name>A0A4S2H4B9_9PROT</name>
<dbReference type="InterPro" id="IPR050110">
    <property type="entry name" value="Glyoxalase_II_hydrolase"/>
</dbReference>
<sequence>MPLDVHVIPCLEDNYAYLIRCSKTGRTAIVDTPDAQTILEEAEKIGWPIDEIWNTHHHWDHAGGNDAIRAKTAARVVAARAETHKIGHVDTPVGHGDRVRLGEMEAEVLDVGGHTSGHIAFYFPQADTVFTGDALFNLGCGRMFEGDARQFLASLQRIKHLPGDTSIYCGHEYTLKNGEFALTVDPDNALLRTYVENAREKRAQDKPTVPSTVNAERGANPFLRPEDEHIRRELGMEDASDVEVFAELRKRKDAF</sequence>
<dbReference type="Gene3D" id="3.60.15.10">
    <property type="entry name" value="Ribonuclease Z/Hydroxyacylglutathione hydrolase-like"/>
    <property type="match status" value="1"/>
</dbReference>
<dbReference type="EMBL" id="SRXW01000001">
    <property type="protein sequence ID" value="TGY90487.1"/>
    <property type="molecule type" value="Genomic_DNA"/>
</dbReference>
<evidence type="ECO:0000256" key="7">
    <source>
        <dbReference type="HAMAP-Rule" id="MF_01374"/>
    </source>
</evidence>
<evidence type="ECO:0000256" key="8">
    <source>
        <dbReference type="SAM" id="MobiDB-lite"/>
    </source>
</evidence>
<dbReference type="InterPro" id="IPR001279">
    <property type="entry name" value="Metallo-B-lactamas"/>
</dbReference>